<dbReference type="RefSeq" id="WP_282199893.1">
    <property type="nucleotide sequence ID" value="NZ_BOQE01000001.1"/>
</dbReference>
<dbReference type="EMBL" id="BOQE01000001">
    <property type="protein sequence ID" value="GIM46844.1"/>
    <property type="molecule type" value="Genomic_DNA"/>
</dbReference>
<name>A0AAV4LG90_9BACL</name>
<evidence type="ECO:0000313" key="1">
    <source>
        <dbReference type="EMBL" id="GIM46844.1"/>
    </source>
</evidence>
<reference evidence="1" key="1">
    <citation type="journal article" date="2023" name="Int. J. Syst. Evol. Microbiol.">
        <title>Collibacillus ludicampi gen. nov., sp. nov., a new soil bacterium of the family Alicyclobacillaceae.</title>
        <authorList>
            <person name="Jojima T."/>
            <person name="Ioku Y."/>
            <person name="Fukuta Y."/>
            <person name="Shirasaka N."/>
            <person name="Matsumura Y."/>
            <person name="Mori M."/>
        </authorList>
    </citation>
    <scope>NUCLEOTIDE SEQUENCE</scope>
    <source>
        <strain evidence="1">TP075</strain>
    </source>
</reference>
<organism evidence="1 2">
    <name type="scientific">Collibacillus ludicampi</name>
    <dbReference type="NCBI Taxonomy" id="2771369"/>
    <lineage>
        <taxon>Bacteria</taxon>
        <taxon>Bacillati</taxon>
        <taxon>Bacillota</taxon>
        <taxon>Bacilli</taxon>
        <taxon>Bacillales</taxon>
        <taxon>Alicyclobacillaceae</taxon>
        <taxon>Collibacillus</taxon>
    </lineage>
</organism>
<protein>
    <submittedName>
        <fullName evidence="1">Uncharacterized protein</fullName>
    </submittedName>
</protein>
<accession>A0AAV4LG90</accession>
<evidence type="ECO:0000313" key="2">
    <source>
        <dbReference type="Proteomes" id="UP001057291"/>
    </source>
</evidence>
<comment type="caution">
    <text evidence="1">The sequence shown here is derived from an EMBL/GenBank/DDBJ whole genome shotgun (WGS) entry which is preliminary data.</text>
</comment>
<gene>
    <name evidence="1" type="ORF">DNHGIG_23930</name>
</gene>
<dbReference type="Proteomes" id="UP001057291">
    <property type="component" value="Unassembled WGS sequence"/>
</dbReference>
<sequence>MQNVDLSKYRVIKIGKCTFLSPKDAPPITDFLEEEFKRIHYKKYKEEIEIKIKAKKLYPDIFGRSSID</sequence>
<proteinExistence type="predicted"/>
<keyword evidence="2" id="KW-1185">Reference proteome</keyword>
<dbReference type="AlphaFoldDB" id="A0AAV4LG90"/>